<evidence type="ECO:0000313" key="4">
    <source>
        <dbReference type="Proteomes" id="UP000253034"/>
    </source>
</evidence>
<comment type="caution">
    <text evidence="3">The sequence shown here is derived from an EMBL/GenBank/DDBJ whole genome shotgun (WGS) entry which is preliminary data.</text>
</comment>
<dbReference type="PANTHER" id="PTHR37313">
    <property type="entry name" value="UPF0749 PROTEIN RV1825"/>
    <property type="match status" value="1"/>
</dbReference>
<keyword evidence="4" id="KW-1185">Reference proteome</keyword>
<dbReference type="AlphaFoldDB" id="A0A369B2C0"/>
<proteinExistence type="inferred from homology"/>
<name>A0A369B2C0_9FIRM</name>
<evidence type="ECO:0000256" key="1">
    <source>
        <dbReference type="ARBA" id="ARBA00009108"/>
    </source>
</evidence>
<dbReference type="OrthoDB" id="9776196at2"/>
<dbReference type="PANTHER" id="PTHR37313:SF2">
    <property type="entry name" value="UPF0749 PROTEIN YLXX"/>
    <property type="match status" value="1"/>
</dbReference>
<dbReference type="Gene3D" id="3.30.70.1880">
    <property type="entry name" value="Protein of unknown function DUF881"/>
    <property type="match status" value="1"/>
</dbReference>
<sequence>MKVKTYTNVALALVCILLGTMLALQFKSINYNQKIASTNNKRLEDLNDELIALRKTNDGLVKRNEELKAENMEYEKTRGNISGETEALKNELDRVRIIAGLVDVKGKGLIITIHAEDSYVSDTDILSVLNELRASDVQAISVNEERIVAMSEVRVAGNYIMINQTQMRAPFVIKAIAEPEKVEHTLRIIDGVVETLENYGLKVKIEKADQIIIPKVRDDGSVFKTNLLQPVK</sequence>
<dbReference type="Proteomes" id="UP000253034">
    <property type="component" value="Unassembled WGS sequence"/>
</dbReference>
<organism evidence="3 4">
    <name type="scientific">Anaerobacterium chartisolvens</name>
    <dbReference type="NCBI Taxonomy" id="1297424"/>
    <lineage>
        <taxon>Bacteria</taxon>
        <taxon>Bacillati</taxon>
        <taxon>Bacillota</taxon>
        <taxon>Clostridia</taxon>
        <taxon>Eubacteriales</taxon>
        <taxon>Oscillospiraceae</taxon>
        <taxon>Anaerobacterium</taxon>
    </lineage>
</organism>
<reference evidence="3 4" key="1">
    <citation type="submission" date="2018-07" db="EMBL/GenBank/DDBJ databases">
        <title>Genomic Encyclopedia of Type Strains, Phase IV (KMG-IV): sequencing the most valuable type-strain genomes for metagenomic binning, comparative biology and taxonomic classification.</title>
        <authorList>
            <person name="Goeker M."/>
        </authorList>
    </citation>
    <scope>NUCLEOTIDE SEQUENCE [LARGE SCALE GENOMIC DNA]</scope>
    <source>
        <strain evidence="3 4">DSM 27016</strain>
    </source>
</reference>
<protein>
    <submittedName>
        <fullName evidence="3">Uncharacterized protein YlxW (UPF0749 family)</fullName>
    </submittedName>
</protein>
<keyword evidence="2" id="KW-0175">Coiled coil</keyword>
<dbReference type="InterPro" id="IPR010273">
    <property type="entry name" value="DUF881"/>
</dbReference>
<evidence type="ECO:0000256" key="2">
    <source>
        <dbReference type="SAM" id="Coils"/>
    </source>
</evidence>
<dbReference type="EMBL" id="QPJT01000016">
    <property type="protein sequence ID" value="RCX13854.1"/>
    <property type="molecule type" value="Genomic_DNA"/>
</dbReference>
<feature type="coiled-coil region" evidence="2">
    <location>
        <begin position="36"/>
        <end position="84"/>
    </location>
</feature>
<evidence type="ECO:0000313" key="3">
    <source>
        <dbReference type="EMBL" id="RCX13854.1"/>
    </source>
</evidence>
<dbReference type="RefSeq" id="WP_114298486.1">
    <property type="nucleotide sequence ID" value="NZ_QPJT01000016.1"/>
</dbReference>
<comment type="similarity">
    <text evidence="1">Belongs to the UPF0749 family.</text>
</comment>
<gene>
    <name evidence="3" type="ORF">DFR58_11690</name>
</gene>
<dbReference type="Pfam" id="PF05949">
    <property type="entry name" value="DUF881"/>
    <property type="match status" value="1"/>
</dbReference>
<accession>A0A369B2C0</accession>